<keyword evidence="3" id="KW-0602">Photosynthesis</keyword>
<dbReference type="PATRIC" id="fig|2209.48.peg.2155"/>
<evidence type="ECO:0000313" key="13">
    <source>
        <dbReference type="EMBL" id="KKH18847.1"/>
    </source>
</evidence>
<comment type="catalytic activity">
    <reaction evidence="9">
        <text>phytyl diphosphate + 3 NADP(+) = geranylgeranyl diphosphate + 3 NADPH + 3 H(+)</text>
        <dbReference type="Rhea" id="RHEA:26229"/>
        <dbReference type="ChEBI" id="CHEBI:15378"/>
        <dbReference type="ChEBI" id="CHEBI:57533"/>
        <dbReference type="ChEBI" id="CHEBI:57783"/>
        <dbReference type="ChEBI" id="CHEBI:58349"/>
        <dbReference type="ChEBI" id="CHEBI:75434"/>
        <dbReference type="EC" id="1.3.1.83"/>
    </reaction>
</comment>
<dbReference type="GO" id="GO:0015995">
    <property type="term" value="P:chlorophyll biosynthetic process"/>
    <property type="evidence" value="ECO:0007669"/>
    <property type="project" value="UniProtKB-KW"/>
</dbReference>
<accession>A0A0F8N0N2</accession>
<reference evidence="14 15" key="1">
    <citation type="journal article" date="2015" name="ISME J.">
        <title>Genomic and phenotypic differentiation among Methanosarcina mazei populations from Columbia River sediment.</title>
        <authorList>
            <person name="Youngblut N.D."/>
            <person name="Wirth J.S."/>
            <person name="Henriksen J.R."/>
            <person name="Smith M."/>
            <person name="Simon H."/>
            <person name="Metcalf W.W."/>
            <person name="Whitaker R.J."/>
        </authorList>
    </citation>
    <scope>NUCLEOTIDE SEQUENCE [LARGE SCALE GENOMIC DNA]</scope>
    <source>
        <strain evidence="12 15">1.F.A.1A.3</strain>
        <strain evidence="13 16">1.F.A.1B.3</strain>
        <strain evidence="11 14">1.F.A.1B.4</strain>
    </source>
</reference>
<dbReference type="InterPro" id="IPR036188">
    <property type="entry name" value="FAD/NAD-bd_sf"/>
</dbReference>
<evidence type="ECO:0000256" key="2">
    <source>
        <dbReference type="ARBA" id="ARBA00012380"/>
    </source>
</evidence>
<dbReference type="FunFam" id="3.50.50.60:FF:000083">
    <property type="entry name" value="Geranylgeranyl diphosphate reductase"/>
    <property type="match status" value="1"/>
</dbReference>
<evidence type="ECO:0000313" key="16">
    <source>
        <dbReference type="Proteomes" id="UP000034733"/>
    </source>
</evidence>
<evidence type="ECO:0000256" key="4">
    <source>
        <dbReference type="ARBA" id="ARBA00022857"/>
    </source>
</evidence>
<evidence type="ECO:0000313" key="11">
    <source>
        <dbReference type="EMBL" id="KKH17848.1"/>
    </source>
</evidence>
<dbReference type="PANTHER" id="PTHR42685">
    <property type="entry name" value="GERANYLGERANYL DIPHOSPHATE REDUCTASE"/>
    <property type="match status" value="1"/>
</dbReference>
<dbReference type="Gene3D" id="3.50.50.60">
    <property type="entry name" value="FAD/NAD(P)-binding domain"/>
    <property type="match status" value="1"/>
</dbReference>
<dbReference type="InterPro" id="IPR050407">
    <property type="entry name" value="Geranylgeranyl_reductase"/>
</dbReference>
<dbReference type="InterPro" id="IPR011777">
    <property type="entry name" value="Geranylgeranyl_Rdtase_fam"/>
</dbReference>
<keyword evidence="6" id="KW-0149">Chlorophyll biosynthesis</keyword>
<dbReference type="Pfam" id="PF01494">
    <property type="entry name" value="FAD_binding_3"/>
    <property type="match status" value="1"/>
</dbReference>
<evidence type="ECO:0000313" key="12">
    <source>
        <dbReference type="EMBL" id="KKH17999.1"/>
    </source>
</evidence>
<gene>
    <name evidence="12" type="ORF">DU44_10115</name>
    <name evidence="13" type="ORF">DU48_16275</name>
    <name evidence="11" type="ORF">DU65_10260</name>
</gene>
<dbReference type="GO" id="GO:0102067">
    <property type="term" value="F:geranylgeranyl diphosphate reductase activity"/>
    <property type="evidence" value="ECO:0007669"/>
    <property type="project" value="UniProtKB-EC"/>
</dbReference>
<feature type="domain" description="FAD-binding" evidence="10">
    <location>
        <begin position="2"/>
        <end position="313"/>
    </location>
</feature>
<dbReference type="Proteomes" id="UP000033987">
    <property type="component" value="Unassembled WGS sequence"/>
</dbReference>
<comment type="caution">
    <text evidence="12">The sequence shown here is derived from an EMBL/GenBank/DDBJ whole genome shotgun (WGS) entry which is preliminary data.</text>
</comment>
<evidence type="ECO:0000313" key="14">
    <source>
        <dbReference type="Proteomes" id="UP000033987"/>
    </source>
</evidence>
<evidence type="ECO:0000256" key="9">
    <source>
        <dbReference type="ARBA" id="ARBA00047837"/>
    </source>
</evidence>
<evidence type="ECO:0000256" key="5">
    <source>
        <dbReference type="ARBA" id="ARBA00023002"/>
    </source>
</evidence>
<sequence length="406" mass="45601">MYDLIIVGGGPSGASAGRVAGKAGISTLLIEKENFPRYKPCGGALSPYALSCLDFKLPEYLIEKDISRIRVHFRELCTEMQKDYSIALLVSRKAFDNFLLDKARETGIDIHSGEKVLDCEEGEECVEVRTSQNTYLAKFVLIAEGSEGVLKYSVRKRKDRRTEYDLALVSEIPERDKVIRKRFPNAIDMHFGIASGGYGWIFPHSEHYSVGIVGTAEHLKHPKAVMQDFLQANGFSGDFQVHSHIIPVGGIKRKTISSRILLSGDAAGFVDAFIGEGISYAIRSGQLAAENVAEIVLYNRKLSDLKEYETSCRKEFGNFLSSSLKLEKAMHRFPETSFRLALSRKEIIDKYLEEVVINRSHKDYVRWLLLNFSLSEPASKIKSIKKQVRANPRHFNGGIQPVNFLT</sequence>
<keyword evidence="5" id="KW-0560">Oxidoreductase</keyword>
<dbReference type="AlphaFoldDB" id="A0A0F8N0N2"/>
<comment type="similarity">
    <text evidence="1">Belongs to the geranylgeranyl reductase family. ChlP subfamily.</text>
</comment>
<dbReference type="EC" id="1.3.1.83" evidence="2"/>
<name>A0A0F8N0N2_METMZ</name>
<evidence type="ECO:0000256" key="3">
    <source>
        <dbReference type="ARBA" id="ARBA00022531"/>
    </source>
</evidence>
<evidence type="ECO:0000256" key="6">
    <source>
        <dbReference type="ARBA" id="ARBA00023171"/>
    </source>
</evidence>
<dbReference type="InterPro" id="IPR002938">
    <property type="entry name" value="FAD-bd"/>
</dbReference>
<keyword evidence="4" id="KW-0521">NADP</keyword>
<evidence type="ECO:0000313" key="15">
    <source>
        <dbReference type="Proteomes" id="UP000034064"/>
    </source>
</evidence>
<dbReference type="Proteomes" id="UP000034064">
    <property type="component" value="Unassembled WGS sequence"/>
</dbReference>
<dbReference type="Proteomes" id="UP000034733">
    <property type="component" value="Unassembled WGS sequence"/>
</dbReference>
<dbReference type="EMBL" id="JJQB01000090">
    <property type="protein sequence ID" value="KKH18847.1"/>
    <property type="molecule type" value="Genomic_DNA"/>
</dbReference>
<evidence type="ECO:0000259" key="10">
    <source>
        <dbReference type="Pfam" id="PF01494"/>
    </source>
</evidence>
<dbReference type="EMBL" id="JJQA01000047">
    <property type="protein sequence ID" value="KKH17999.1"/>
    <property type="molecule type" value="Genomic_DNA"/>
</dbReference>
<proteinExistence type="inferred from homology"/>
<dbReference type="PANTHER" id="PTHR42685:SF18">
    <property type="entry name" value="DIGERANYLGERANYLGLYCEROPHOSPHOLIPID REDUCTASE"/>
    <property type="match status" value="1"/>
</dbReference>
<comment type="pathway">
    <text evidence="7">Porphyrin-containing compound metabolism.</text>
</comment>
<evidence type="ECO:0000256" key="7">
    <source>
        <dbReference type="ARBA" id="ARBA00023444"/>
    </source>
</evidence>
<dbReference type="GO" id="GO:0071949">
    <property type="term" value="F:FAD binding"/>
    <property type="evidence" value="ECO:0007669"/>
    <property type="project" value="InterPro"/>
</dbReference>
<dbReference type="EMBL" id="JJQC01000138">
    <property type="protein sequence ID" value="KKH17848.1"/>
    <property type="molecule type" value="Genomic_DNA"/>
</dbReference>
<dbReference type="PRINTS" id="PR00420">
    <property type="entry name" value="RNGMNOXGNASE"/>
</dbReference>
<evidence type="ECO:0000256" key="1">
    <source>
        <dbReference type="ARBA" id="ARBA00006632"/>
    </source>
</evidence>
<dbReference type="NCBIfam" id="TIGR02032">
    <property type="entry name" value="GG-red-SF"/>
    <property type="match status" value="1"/>
</dbReference>
<evidence type="ECO:0000256" key="8">
    <source>
        <dbReference type="ARBA" id="ARBA00033069"/>
    </source>
</evidence>
<protein>
    <recommendedName>
        <fullName evidence="2">geranylgeranyl diphosphate reductase</fullName>
        <ecNumber evidence="2">1.3.1.83</ecNumber>
    </recommendedName>
    <alternativeName>
        <fullName evidence="8">Geranylgeranyl reductase</fullName>
    </alternativeName>
</protein>
<dbReference type="SUPFAM" id="SSF51905">
    <property type="entry name" value="FAD/NAD(P)-binding domain"/>
    <property type="match status" value="1"/>
</dbReference>
<dbReference type="GO" id="GO:0015979">
    <property type="term" value="P:photosynthesis"/>
    <property type="evidence" value="ECO:0007669"/>
    <property type="project" value="UniProtKB-KW"/>
</dbReference>
<organism evidence="12 15">
    <name type="scientific">Methanosarcina mazei</name>
    <name type="common">Methanosarcina frisia</name>
    <dbReference type="NCBI Taxonomy" id="2209"/>
    <lineage>
        <taxon>Archaea</taxon>
        <taxon>Methanobacteriati</taxon>
        <taxon>Methanobacteriota</taxon>
        <taxon>Stenosarchaea group</taxon>
        <taxon>Methanomicrobia</taxon>
        <taxon>Methanosarcinales</taxon>
        <taxon>Methanosarcinaceae</taxon>
        <taxon>Methanosarcina</taxon>
    </lineage>
</organism>
<dbReference type="RefSeq" id="WP_048044829.1">
    <property type="nucleotide sequence ID" value="NZ_JJQA01000047.1"/>
</dbReference>